<proteinExistence type="predicted"/>
<sequence>MISASEGAPERSGADETVVELAALSRAMQARLTAGEPEAAAALAQVILLRYPRHLATYERLIQAAWMLQRWQEGEDWARRLLQADPGNAVAWRSLAFAVEQKGMLATARSVWRRAFQCHPYDPDIRSGLMRTHSGSGERLRLDDAALASLYLRAGRWSHAAGAYRKLVKAEPKRLDFQINWMVAAWQQGERREAYQLARRLTQQSRYTLMAWVVLAATGDVDDQALARHPIQSMDPDGEFVQMWLRIPWERPHISLRITSREAALLAESEPSKDSSVF</sequence>
<protein>
    <submittedName>
        <fullName evidence="1">Tetratricopeptide repeat protein</fullName>
    </submittedName>
</protein>
<accession>A0A7C1J8W4</accession>
<name>A0A7C1J8W4_9CHLR</name>
<dbReference type="InterPro" id="IPR011990">
    <property type="entry name" value="TPR-like_helical_dom_sf"/>
</dbReference>
<evidence type="ECO:0000313" key="1">
    <source>
        <dbReference type="EMBL" id="HDX30403.1"/>
    </source>
</evidence>
<dbReference type="AlphaFoldDB" id="A0A7C1J8W4"/>
<reference evidence="1" key="1">
    <citation type="journal article" date="2020" name="mSystems">
        <title>Genome- and Community-Level Interaction Insights into Carbon Utilization and Element Cycling Functions of Hydrothermarchaeota in Hydrothermal Sediment.</title>
        <authorList>
            <person name="Zhou Z."/>
            <person name="Liu Y."/>
            <person name="Xu W."/>
            <person name="Pan J."/>
            <person name="Luo Z.H."/>
            <person name="Li M."/>
        </authorList>
    </citation>
    <scope>NUCLEOTIDE SEQUENCE [LARGE SCALE GENOMIC DNA]</scope>
    <source>
        <strain evidence="1">SpSt-289</strain>
    </source>
</reference>
<gene>
    <name evidence="1" type="ORF">ENQ20_02795</name>
</gene>
<dbReference type="Gene3D" id="1.25.40.10">
    <property type="entry name" value="Tetratricopeptide repeat domain"/>
    <property type="match status" value="2"/>
</dbReference>
<dbReference type="EMBL" id="DSMG01000038">
    <property type="protein sequence ID" value="HDX30403.1"/>
    <property type="molecule type" value="Genomic_DNA"/>
</dbReference>
<organism evidence="1">
    <name type="scientific">Caldilinea aerophila</name>
    <dbReference type="NCBI Taxonomy" id="133453"/>
    <lineage>
        <taxon>Bacteria</taxon>
        <taxon>Bacillati</taxon>
        <taxon>Chloroflexota</taxon>
        <taxon>Caldilineae</taxon>
        <taxon>Caldilineales</taxon>
        <taxon>Caldilineaceae</taxon>
        <taxon>Caldilinea</taxon>
    </lineage>
</organism>
<dbReference type="SUPFAM" id="SSF48452">
    <property type="entry name" value="TPR-like"/>
    <property type="match status" value="1"/>
</dbReference>
<comment type="caution">
    <text evidence="1">The sequence shown here is derived from an EMBL/GenBank/DDBJ whole genome shotgun (WGS) entry which is preliminary data.</text>
</comment>